<protein>
    <recommendedName>
        <fullName evidence="3">DUF1579 domain-containing protein</fullName>
    </recommendedName>
</protein>
<keyword evidence="2" id="KW-1185">Reference proteome</keyword>
<reference evidence="1 2" key="1">
    <citation type="submission" date="2019-03" db="EMBL/GenBank/DDBJ databases">
        <title>Genomic Encyclopedia of Type Strains, Phase III (KMG-III): the genomes of soil and plant-associated and newly described type strains.</title>
        <authorList>
            <person name="Whitman W."/>
        </authorList>
    </citation>
    <scope>NUCLEOTIDE SEQUENCE [LARGE SCALE GENOMIC DNA]</scope>
    <source>
        <strain evidence="1 2">VKMAc-2574</strain>
    </source>
</reference>
<organism evidence="1 2">
    <name type="scientific">Kribbella pratensis</name>
    <dbReference type="NCBI Taxonomy" id="2512112"/>
    <lineage>
        <taxon>Bacteria</taxon>
        <taxon>Bacillati</taxon>
        <taxon>Actinomycetota</taxon>
        <taxon>Actinomycetes</taxon>
        <taxon>Propionibacteriales</taxon>
        <taxon>Kribbellaceae</taxon>
        <taxon>Kribbella</taxon>
    </lineage>
</organism>
<comment type="caution">
    <text evidence="1">The sequence shown here is derived from an EMBL/GenBank/DDBJ whole genome shotgun (WGS) entry which is preliminary data.</text>
</comment>
<dbReference type="EMBL" id="SODU01000001">
    <property type="protein sequence ID" value="TDW95330.1"/>
    <property type="molecule type" value="Genomic_DNA"/>
</dbReference>
<gene>
    <name evidence="1" type="ORF">EV137_2665</name>
</gene>
<evidence type="ECO:0000313" key="2">
    <source>
        <dbReference type="Proteomes" id="UP000295060"/>
    </source>
</evidence>
<proteinExistence type="predicted"/>
<accession>A0ABY2FQA5</accession>
<evidence type="ECO:0000313" key="1">
    <source>
        <dbReference type="EMBL" id="TDW95330.1"/>
    </source>
</evidence>
<evidence type="ECO:0008006" key="3">
    <source>
        <dbReference type="Google" id="ProtNLM"/>
    </source>
</evidence>
<dbReference type="RefSeq" id="WP_134128814.1">
    <property type="nucleotide sequence ID" value="NZ_SODU01000001.1"/>
</dbReference>
<dbReference type="Proteomes" id="UP000295060">
    <property type="component" value="Unassembled WGS sequence"/>
</dbReference>
<name>A0ABY2FQA5_9ACTN</name>
<sequence>MKLNDRLQDLDTLVGEWDMEASIDGRSMGRSTATFSWHDSRGFLLMQVDPPAEIAPEWQQNSPLPISAAIGLDDHSEGFAMLYTDARGVCRIYRMTFEAGRWEMQGQAGPGFHQRFEATVDSAGGRINGRWLDSADGEVWKTDFDVAYIRTNAEVG</sequence>